<evidence type="ECO:0000256" key="4">
    <source>
        <dbReference type="ARBA" id="ARBA00022980"/>
    </source>
</evidence>
<dbReference type="Gene3D" id="2.40.30.10">
    <property type="entry name" value="Translation factors"/>
    <property type="match status" value="1"/>
</dbReference>
<comment type="subunit">
    <text evidence="7 9">Part of the 50S ribosomal subunit. Forms a cluster with proteins L14 and L19.</text>
</comment>
<proteinExistence type="inferred from homology"/>
<dbReference type="FunFam" id="2.40.30.10:FF:000004">
    <property type="entry name" value="50S ribosomal protein L3"/>
    <property type="match status" value="1"/>
</dbReference>
<organism evidence="10">
    <name type="scientific">uncultured Nitrospirae bacterium Rifle_16ft_4_minimus_16961</name>
    <dbReference type="NCBI Taxonomy" id="1665125"/>
    <lineage>
        <taxon>Bacteria</taxon>
        <taxon>Pseudomonadati</taxon>
        <taxon>Nitrospirota</taxon>
        <taxon>environmental samples</taxon>
    </lineage>
</organism>
<dbReference type="AlphaFoldDB" id="A0A0H4TLD2"/>
<dbReference type="InterPro" id="IPR019926">
    <property type="entry name" value="Ribosomal_uL3_CS"/>
</dbReference>
<evidence type="ECO:0000256" key="5">
    <source>
        <dbReference type="ARBA" id="ARBA00023274"/>
    </source>
</evidence>
<dbReference type="PANTHER" id="PTHR11229:SF16">
    <property type="entry name" value="LARGE RIBOSOMAL SUBUNIT PROTEIN UL3C"/>
    <property type="match status" value="1"/>
</dbReference>
<dbReference type="GO" id="GO:0019843">
    <property type="term" value="F:rRNA binding"/>
    <property type="evidence" value="ECO:0007669"/>
    <property type="project" value="UniProtKB-UniRule"/>
</dbReference>
<dbReference type="HAMAP" id="MF_01325_B">
    <property type="entry name" value="Ribosomal_uL3_B"/>
    <property type="match status" value="1"/>
</dbReference>
<keyword evidence="2 7" id="KW-0699">rRNA-binding</keyword>
<protein>
    <recommendedName>
        <fullName evidence="6 7">Large ribosomal subunit protein uL3</fullName>
    </recommendedName>
</protein>
<dbReference type="Pfam" id="PF00297">
    <property type="entry name" value="Ribosomal_L3"/>
    <property type="match status" value="1"/>
</dbReference>
<evidence type="ECO:0000256" key="7">
    <source>
        <dbReference type="HAMAP-Rule" id="MF_01325"/>
    </source>
</evidence>
<dbReference type="PANTHER" id="PTHR11229">
    <property type="entry name" value="50S RIBOSOMAL PROTEIN L3"/>
    <property type="match status" value="1"/>
</dbReference>
<name>A0A0H4TLD2_9BACT</name>
<reference evidence="10" key="1">
    <citation type="journal article" date="2015" name="ISME J.">
        <title>Aquifer environment selects for microbial species cohorts in sediment and groundwater.</title>
        <authorList>
            <person name="Hug L.A."/>
            <person name="Thomas B.C."/>
            <person name="Brown C.T."/>
            <person name="Frischkorn K.R."/>
            <person name="Williams K.H."/>
            <person name="Tringe S.G."/>
            <person name="Banfield J.F."/>
        </authorList>
    </citation>
    <scope>NUCLEOTIDE SEQUENCE</scope>
</reference>
<dbReference type="GO" id="GO:0022625">
    <property type="term" value="C:cytosolic large ribosomal subunit"/>
    <property type="evidence" value="ECO:0007669"/>
    <property type="project" value="TreeGrafter"/>
</dbReference>
<dbReference type="InterPro" id="IPR009000">
    <property type="entry name" value="Transl_B-barrel_sf"/>
</dbReference>
<evidence type="ECO:0000256" key="2">
    <source>
        <dbReference type="ARBA" id="ARBA00022730"/>
    </source>
</evidence>
<accession>A0A0H4TLD2</accession>
<dbReference type="EMBL" id="KT006962">
    <property type="protein sequence ID" value="AKQ01344.1"/>
    <property type="molecule type" value="Genomic_DNA"/>
</dbReference>
<dbReference type="InterPro" id="IPR019927">
    <property type="entry name" value="Ribosomal_uL3_bac/org-type"/>
</dbReference>
<sequence>MVNGLIGKKVGMTQIFGADGSLIPVTVVEAGPCRVVFKKTVEKDGYNAVQISFKDAKEKHLTKPVLGHFKKNGVSPARYLMEFTAGDAASLTSGQELTVEIFKEGELIDVSGVTKGKGFQGVMKRHKFAGGPATHGSMFHRAPGSIGSSAYPSRVRKNKRMPGHMGDKKRTVQNLEIVGVRKEDNLLLIRGAIPGSPGSLVIVRKAVKGSHGKGE</sequence>
<dbReference type="PROSITE" id="PS00474">
    <property type="entry name" value="RIBOSOMAL_L3"/>
    <property type="match status" value="1"/>
</dbReference>
<evidence type="ECO:0000256" key="8">
    <source>
        <dbReference type="RuleBase" id="RU003905"/>
    </source>
</evidence>
<dbReference type="SUPFAM" id="SSF50447">
    <property type="entry name" value="Translation proteins"/>
    <property type="match status" value="1"/>
</dbReference>
<keyword evidence="3 7" id="KW-0694">RNA-binding</keyword>
<dbReference type="FunFam" id="3.30.160.810:FF:000001">
    <property type="entry name" value="50S ribosomal protein L3"/>
    <property type="match status" value="1"/>
</dbReference>
<evidence type="ECO:0000256" key="1">
    <source>
        <dbReference type="ARBA" id="ARBA00006540"/>
    </source>
</evidence>
<comment type="function">
    <text evidence="7 9">One of the primary rRNA binding proteins, it binds directly near the 3'-end of the 23S rRNA, where it nucleates assembly of the 50S subunit.</text>
</comment>
<dbReference type="NCBIfam" id="TIGR03625">
    <property type="entry name" value="L3_bact"/>
    <property type="match status" value="1"/>
</dbReference>
<dbReference type="GO" id="GO:0003735">
    <property type="term" value="F:structural constituent of ribosome"/>
    <property type="evidence" value="ECO:0007669"/>
    <property type="project" value="UniProtKB-UniRule"/>
</dbReference>
<gene>
    <name evidence="7 10" type="primary">rplC</name>
</gene>
<dbReference type="InterPro" id="IPR000597">
    <property type="entry name" value="Ribosomal_uL3"/>
</dbReference>
<evidence type="ECO:0000256" key="6">
    <source>
        <dbReference type="ARBA" id="ARBA00035243"/>
    </source>
</evidence>
<keyword evidence="4 7" id="KW-0689">Ribosomal protein</keyword>
<comment type="similarity">
    <text evidence="1 7 8">Belongs to the universal ribosomal protein uL3 family.</text>
</comment>
<dbReference type="GO" id="GO:0006412">
    <property type="term" value="P:translation"/>
    <property type="evidence" value="ECO:0007669"/>
    <property type="project" value="UniProtKB-UniRule"/>
</dbReference>
<dbReference type="Gene3D" id="3.30.160.810">
    <property type="match status" value="1"/>
</dbReference>
<evidence type="ECO:0000256" key="3">
    <source>
        <dbReference type="ARBA" id="ARBA00022884"/>
    </source>
</evidence>
<evidence type="ECO:0000313" key="10">
    <source>
        <dbReference type="EMBL" id="AKQ01344.1"/>
    </source>
</evidence>
<evidence type="ECO:0000256" key="9">
    <source>
        <dbReference type="RuleBase" id="RU003906"/>
    </source>
</evidence>
<keyword evidence="5 7" id="KW-0687">Ribonucleoprotein</keyword>